<evidence type="ECO:0000259" key="4">
    <source>
        <dbReference type="SMART" id="SM00829"/>
    </source>
</evidence>
<evidence type="ECO:0000313" key="5">
    <source>
        <dbReference type="EMBL" id="GGK22157.1"/>
    </source>
</evidence>
<dbReference type="InterPro" id="IPR020843">
    <property type="entry name" value="ER"/>
</dbReference>
<feature type="domain" description="Enoyl reductase (ER)" evidence="4">
    <location>
        <begin position="10"/>
        <end position="321"/>
    </location>
</feature>
<reference evidence="5" key="1">
    <citation type="journal article" date="2014" name="Int. J. Syst. Evol. Microbiol.">
        <title>Complete genome sequence of Corynebacterium casei LMG S-19264T (=DSM 44701T), isolated from a smear-ripened cheese.</title>
        <authorList>
            <consortium name="US DOE Joint Genome Institute (JGI-PGF)"/>
            <person name="Walter F."/>
            <person name="Albersmeier A."/>
            <person name="Kalinowski J."/>
            <person name="Ruckert C."/>
        </authorList>
    </citation>
    <scope>NUCLEOTIDE SEQUENCE</scope>
    <source>
        <strain evidence="5">JCM 3091</strain>
    </source>
</reference>
<evidence type="ECO:0000256" key="2">
    <source>
        <dbReference type="ARBA" id="ARBA00023002"/>
    </source>
</evidence>
<dbReference type="InterPro" id="IPR013149">
    <property type="entry name" value="ADH-like_C"/>
</dbReference>
<keyword evidence="2" id="KW-0560">Oxidoreductase</keyword>
<dbReference type="Gene3D" id="3.90.180.10">
    <property type="entry name" value="Medium-chain alcohol dehydrogenases, catalytic domain"/>
    <property type="match status" value="1"/>
</dbReference>
<dbReference type="FunFam" id="3.40.50.720:FF:000053">
    <property type="entry name" value="Quinone oxidoreductase 1"/>
    <property type="match status" value="1"/>
</dbReference>
<dbReference type="RefSeq" id="WP_189113295.1">
    <property type="nucleotide sequence ID" value="NZ_BMQC01000003.1"/>
</dbReference>
<dbReference type="Gene3D" id="3.40.50.720">
    <property type="entry name" value="NAD(P)-binding Rossmann-like Domain"/>
    <property type="match status" value="1"/>
</dbReference>
<dbReference type="InterPro" id="IPR013154">
    <property type="entry name" value="ADH-like_N"/>
</dbReference>
<dbReference type="InterPro" id="IPR047618">
    <property type="entry name" value="QOR-like"/>
</dbReference>
<evidence type="ECO:0000256" key="1">
    <source>
        <dbReference type="ARBA" id="ARBA00022857"/>
    </source>
</evidence>
<sequence>MRAIVVRETGGPEVLRPATVPDPTPPAGHLLVAVEAAGVNFVDVYRRSGAYPGPLPYVPGQEAAGTVVARGAGVSAGPAVGDRVAWANEPGTYADLAVVPADRAVPLPAAVSCAGAAAVLLQGMTAHYLTHDTYPVRPGDTVLVHAAAGGTGMLVTQWVNRRGGRVVGTVSSAAKAAVAEAAGAAHVLRVDRDDIAAAVRAYTGGVGVAAVYDGVGAPTFDASLDSLRPRGTLALFGQAGGRVPPVDLQRLNAAGSVYVTRPNLDHHIATPGELVRRATEVLDAVAAGHLVAHIGGSFPLERAAAAHRALESRASTGKLLLTTDHPASVQTNGEHP</sequence>
<protein>
    <submittedName>
        <fullName evidence="5">Quinone oxidoreductase</fullName>
    </submittedName>
</protein>
<feature type="region of interest" description="Disordered" evidence="3">
    <location>
        <begin position="316"/>
        <end position="336"/>
    </location>
</feature>
<dbReference type="Pfam" id="PF00107">
    <property type="entry name" value="ADH_zinc_N"/>
    <property type="match status" value="1"/>
</dbReference>
<gene>
    <name evidence="5" type="ORF">GCM10010124_13300</name>
</gene>
<dbReference type="EMBL" id="BMQC01000003">
    <property type="protein sequence ID" value="GGK22157.1"/>
    <property type="molecule type" value="Genomic_DNA"/>
</dbReference>
<dbReference type="SUPFAM" id="SSF50129">
    <property type="entry name" value="GroES-like"/>
    <property type="match status" value="1"/>
</dbReference>
<dbReference type="CDD" id="cd05286">
    <property type="entry name" value="QOR2"/>
    <property type="match status" value="1"/>
</dbReference>
<dbReference type="Pfam" id="PF08240">
    <property type="entry name" value="ADH_N"/>
    <property type="match status" value="1"/>
</dbReference>
<dbReference type="AlphaFoldDB" id="A0A8J3FFS6"/>
<dbReference type="GO" id="GO:0070402">
    <property type="term" value="F:NADPH binding"/>
    <property type="evidence" value="ECO:0007669"/>
    <property type="project" value="TreeGrafter"/>
</dbReference>
<evidence type="ECO:0000313" key="6">
    <source>
        <dbReference type="Proteomes" id="UP000662200"/>
    </source>
</evidence>
<dbReference type="PANTHER" id="PTHR48106:SF13">
    <property type="entry name" value="QUINONE OXIDOREDUCTASE-RELATED"/>
    <property type="match status" value="1"/>
</dbReference>
<keyword evidence="1" id="KW-0521">NADP</keyword>
<dbReference type="GO" id="GO:0003960">
    <property type="term" value="F:quinone reductase (NADPH) activity"/>
    <property type="evidence" value="ECO:0007669"/>
    <property type="project" value="InterPro"/>
</dbReference>
<dbReference type="SUPFAM" id="SSF51735">
    <property type="entry name" value="NAD(P)-binding Rossmann-fold domains"/>
    <property type="match status" value="1"/>
</dbReference>
<dbReference type="SMART" id="SM00829">
    <property type="entry name" value="PKS_ER"/>
    <property type="match status" value="1"/>
</dbReference>
<organism evidence="5 6">
    <name type="scientific">Pilimelia terevasa</name>
    <dbReference type="NCBI Taxonomy" id="53372"/>
    <lineage>
        <taxon>Bacteria</taxon>
        <taxon>Bacillati</taxon>
        <taxon>Actinomycetota</taxon>
        <taxon>Actinomycetes</taxon>
        <taxon>Micromonosporales</taxon>
        <taxon>Micromonosporaceae</taxon>
        <taxon>Pilimelia</taxon>
    </lineage>
</organism>
<comment type="caution">
    <text evidence="5">The sequence shown here is derived from an EMBL/GenBank/DDBJ whole genome shotgun (WGS) entry which is preliminary data.</text>
</comment>
<accession>A0A8J3FFS6</accession>
<dbReference type="Proteomes" id="UP000662200">
    <property type="component" value="Unassembled WGS sequence"/>
</dbReference>
<keyword evidence="6" id="KW-1185">Reference proteome</keyword>
<name>A0A8J3FFS6_9ACTN</name>
<dbReference type="InterPro" id="IPR036291">
    <property type="entry name" value="NAD(P)-bd_dom_sf"/>
</dbReference>
<dbReference type="InterPro" id="IPR011032">
    <property type="entry name" value="GroES-like_sf"/>
</dbReference>
<reference evidence="5" key="2">
    <citation type="submission" date="2020-09" db="EMBL/GenBank/DDBJ databases">
        <authorList>
            <person name="Sun Q."/>
            <person name="Ohkuma M."/>
        </authorList>
    </citation>
    <scope>NUCLEOTIDE SEQUENCE</scope>
    <source>
        <strain evidence="5">JCM 3091</strain>
    </source>
</reference>
<dbReference type="GO" id="GO:0035925">
    <property type="term" value="F:mRNA 3'-UTR AU-rich region binding"/>
    <property type="evidence" value="ECO:0007669"/>
    <property type="project" value="TreeGrafter"/>
</dbReference>
<dbReference type="PANTHER" id="PTHR48106">
    <property type="entry name" value="QUINONE OXIDOREDUCTASE PIG3-RELATED"/>
    <property type="match status" value="1"/>
</dbReference>
<dbReference type="GO" id="GO:0005829">
    <property type="term" value="C:cytosol"/>
    <property type="evidence" value="ECO:0007669"/>
    <property type="project" value="TreeGrafter"/>
</dbReference>
<proteinExistence type="predicted"/>
<evidence type="ECO:0000256" key="3">
    <source>
        <dbReference type="SAM" id="MobiDB-lite"/>
    </source>
</evidence>